<feature type="signal peptide" evidence="1">
    <location>
        <begin position="1"/>
        <end position="22"/>
    </location>
</feature>
<dbReference type="KEGG" id="cil:EG358_16730"/>
<dbReference type="SUPFAM" id="SSF50939">
    <property type="entry name" value="Sialidases"/>
    <property type="match status" value="1"/>
</dbReference>
<evidence type="ECO:0000313" key="3">
    <source>
        <dbReference type="EMBL" id="SUY54021.1"/>
    </source>
</evidence>
<keyword evidence="4" id="KW-1185">Reference proteome</keyword>
<name>A0A381JS17_9FLAO</name>
<evidence type="ECO:0000313" key="5">
    <source>
        <dbReference type="Proteomes" id="UP000255231"/>
    </source>
</evidence>
<reference evidence="2 4" key="1">
    <citation type="submission" date="2017-01" db="EMBL/GenBank/DDBJ databases">
        <authorList>
            <person name="Varghese N."/>
            <person name="Submissions S."/>
        </authorList>
    </citation>
    <scope>NUCLEOTIDE SEQUENCE [LARGE SCALE GENOMIC DNA]</scope>
    <source>
        <strain evidence="2 4">ATCC 27950</strain>
    </source>
</reference>
<sequence>MKFLTKSYFLCIIILSVSLVSCQNNSESKMDWKIIDFNKIQGEKPFNTYFDALSRYNFNQILNHNKDVFFLLGDDSEENHDNYNAIVYSTKNFGNSWKKNAFGKGTVKEGFSLDNEVFIIVDTNRFPTSSERSSILYKSNDFGDSWTEIFKEDEGNISNINFYSQKAGIAVFSVKKGNDFVYEYRYTNDGGENWIYFDLNPDFNAVMTSDETVLFIENNINVYELNLKDGKKTLLENLAVPQNMELAYIRKDEKNSKLIAYYFGSEQNSTKSGICYLDKGQYISLPDEYYINTYDDFFYTLIDDKPYSSYAWSDDRGKTWKTKKIEEFFIVPTPTGYADKGYVYKLAALFKGSQEEKGARLVIGHPVIK</sequence>
<dbReference type="InterPro" id="IPR036278">
    <property type="entry name" value="Sialidase_sf"/>
</dbReference>
<reference evidence="3 5" key="2">
    <citation type="submission" date="2018-06" db="EMBL/GenBank/DDBJ databases">
        <authorList>
            <consortium name="Pathogen Informatics"/>
            <person name="Doyle S."/>
        </authorList>
    </citation>
    <scope>NUCLEOTIDE SEQUENCE [LARGE SCALE GENOMIC DNA]</scope>
    <source>
        <strain evidence="3 5">NCTC13560</strain>
    </source>
</reference>
<proteinExistence type="predicted"/>
<dbReference type="Proteomes" id="UP000185725">
    <property type="component" value="Unassembled WGS sequence"/>
</dbReference>
<evidence type="ECO:0000313" key="2">
    <source>
        <dbReference type="EMBL" id="SIR32853.1"/>
    </source>
</evidence>
<dbReference type="InterPro" id="IPR015943">
    <property type="entry name" value="WD40/YVTN_repeat-like_dom_sf"/>
</dbReference>
<dbReference type="CDD" id="cd15482">
    <property type="entry name" value="Sialidase_non-viral"/>
    <property type="match status" value="1"/>
</dbReference>
<accession>A0A381JS17</accession>
<dbReference type="EMBL" id="FTMF01000018">
    <property type="protein sequence ID" value="SIR32853.1"/>
    <property type="molecule type" value="Genomic_DNA"/>
</dbReference>
<protein>
    <submittedName>
        <fullName evidence="3">Uncharacterized protein related to plant photosystem II stability/assembly factor</fullName>
    </submittedName>
</protein>
<dbReference type="EMBL" id="UFVS01000003">
    <property type="protein sequence ID" value="SUY54021.1"/>
    <property type="molecule type" value="Genomic_DNA"/>
</dbReference>
<organism evidence="3 5">
    <name type="scientific">Chryseobacterium indoltheticum</name>
    <dbReference type="NCBI Taxonomy" id="254"/>
    <lineage>
        <taxon>Bacteria</taxon>
        <taxon>Pseudomonadati</taxon>
        <taxon>Bacteroidota</taxon>
        <taxon>Flavobacteriia</taxon>
        <taxon>Flavobacteriales</taxon>
        <taxon>Weeksellaceae</taxon>
        <taxon>Chryseobacterium group</taxon>
        <taxon>Chryseobacterium</taxon>
    </lineage>
</organism>
<dbReference type="AlphaFoldDB" id="A0A381JS17"/>
<dbReference type="PROSITE" id="PS51257">
    <property type="entry name" value="PROKAR_LIPOPROTEIN"/>
    <property type="match status" value="1"/>
</dbReference>
<feature type="chain" id="PRO_5016590946" evidence="1">
    <location>
        <begin position="23"/>
        <end position="369"/>
    </location>
</feature>
<dbReference type="Proteomes" id="UP000255231">
    <property type="component" value="Unassembled WGS sequence"/>
</dbReference>
<dbReference type="Gene3D" id="2.130.10.10">
    <property type="entry name" value="YVTN repeat-like/Quinoprotein amine dehydrogenase"/>
    <property type="match status" value="1"/>
</dbReference>
<evidence type="ECO:0000256" key="1">
    <source>
        <dbReference type="SAM" id="SignalP"/>
    </source>
</evidence>
<evidence type="ECO:0000313" key="4">
    <source>
        <dbReference type="Proteomes" id="UP000185725"/>
    </source>
</evidence>
<keyword evidence="1" id="KW-0732">Signal</keyword>
<gene>
    <name evidence="3" type="ORF">NCTC13560_03986</name>
    <name evidence="2" type="ORF">SAMN05421682_11828</name>
</gene>